<dbReference type="Gene3D" id="2.60.40.10">
    <property type="entry name" value="Immunoglobulins"/>
    <property type="match status" value="2"/>
</dbReference>
<evidence type="ECO:0000256" key="3">
    <source>
        <dbReference type="ARBA" id="ARBA00022490"/>
    </source>
</evidence>
<evidence type="ECO:0000256" key="7">
    <source>
        <dbReference type="SAM" id="MobiDB-lite"/>
    </source>
</evidence>
<dbReference type="PROSITE" id="PS51272">
    <property type="entry name" value="SLH"/>
    <property type="match status" value="3"/>
</dbReference>
<name>A0A9D1IWD0_9CLOT</name>
<feature type="region of interest" description="Disordered" evidence="7">
    <location>
        <begin position="28"/>
        <end position="68"/>
    </location>
</feature>
<feature type="domain" description="SLH" evidence="9">
    <location>
        <begin position="721"/>
        <end position="776"/>
    </location>
</feature>
<dbReference type="InterPro" id="IPR051465">
    <property type="entry name" value="Cell_Envelope_Struct_Comp"/>
</dbReference>
<dbReference type="GO" id="GO:0005737">
    <property type="term" value="C:cytoplasm"/>
    <property type="evidence" value="ECO:0007669"/>
    <property type="project" value="UniProtKB-SubCell"/>
</dbReference>
<keyword evidence="3" id="KW-0963">Cytoplasm</keyword>
<feature type="signal peptide" evidence="8">
    <location>
        <begin position="1"/>
        <end position="25"/>
    </location>
</feature>
<evidence type="ECO:0000256" key="8">
    <source>
        <dbReference type="SAM" id="SignalP"/>
    </source>
</evidence>
<dbReference type="AlphaFoldDB" id="A0A9D1IWD0"/>
<feature type="compositionally biased region" description="Low complexity" evidence="7">
    <location>
        <begin position="32"/>
        <end position="47"/>
    </location>
</feature>
<accession>A0A9D1IWD0</accession>
<evidence type="ECO:0000256" key="4">
    <source>
        <dbReference type="ARBA" id="ARBA00022737"/>
    </source>
</evidence>
<dbReference type="Pfam" id="PF22544">
    <property type="entry name" value="HYDIN_VesB_CFA65-like_Ig"/>
    <property type="match status" value="1"/>
</dbReference>
<evidence type="ECO:0000256" key="1">
    <source>
        <dbReference type="ARBA" id="ARBA00004138"/>
    </source>
</evidence>
<evidence type="ECO:0000256" key="6">
    <source>
        <dbReference type="ARBA" id="ARBA00023273"/>
    </source>
</evidence>
<dbReference type="EMBL" id="DVMR01000051">
    <property type="protein sequence ID" value="HIU43926.1"/>
    <property type="molecule type" value="Genomic_DNA"/>
</dbReference>
<dbReference type="InterPro" id="IPR013783">
    <property type="entry name" value="Ig-like_fold"/>
</dbReference>
<feature type="region of interest" description="Disordered" evidence="7">
    <location>
        <begin position="196"/>
        <end position="225"/>
    </location>
</feature>
<evidence type="ECO:0000259" key="9">
    <source>
        <dbReference type="PROSITE" id="PS51272"/>
    </source>
</evidence>
<comment type="caution">
    <text evidence="10">The sequence shown here is derived from an EMBL/GenBank/DDBJ whole genome shotgun (WGS) entry which is preliminary data.</text>
</comment>
<dbReference type="PANTHER" id="PTHR43308">
    <property type="entry name" value="OUTER MEMBRANE PROTEIN ALPHA-RELATED"/>
    <property type="match status" value="1"/>
</dbReference>
<proteinExistence type="predicted"/>
<dbReference type="Proteomes" id="UP000824073">
    <property type="component" value="Unassembled WGS sequence"/>
</dbReference>
<feature type="domain" description="SLH" evidence="9">
    <location>
        <begin position="655"/>
        <end position="718"/>
    </location>
</feature>
<dbReference type="InterPro" id="IPR001119">
    <property type="entry name" value="SLH_dom"/>
</dbReference>
<dbReference type="InterPro" id="IPR053879">
    <property type="entry name" value="HYDIN_VesB_CFA65-like_Ig"/>
</dbReference>
<keyword evidence="6" id="KW-0966">Cell projection</keyword>
<reference evidence="10" key="1">
    <citation type="submission" date="2020-10" db="EMBL/GenBank/DDBJ databases">
        <authorList>
            <person name="Gilroy R."/>
        </authorList>
    </citation>
    <scope>NUCLEOTIDE SEQUENCE</scope>
    <source>
        <strain evidence="10">CHK191-8634</strain>
    </source>
</reference>
<feature type="domain" description="SLH" evidence="9">
    <location>
        <begin position="595"/>
        <end position="654"/>
    </location>
</feature>
<reference evidence="10" key="2">
    <citation type="journal article" date="2021" name="PeerJ">
        <title>Extensive microbial diversity within the chicken gut microbiome revealed by metagenomics and culture.</title>
        <authorList>
            <person name="Gilroy R."/>
            <person name="Ravi A."/>
            <person name="Getino M."/>
            <person name="Pursley I."/>
            <person name="Horton D.L."/>
            <person name="Alikhan N.F."/>
            <person name="Baker D."/>
            <person name="Gharbi K."/>
            <person name="Hall N."/>
            <person name="Watson M."/>
            <person name="Adriaenssens E.M."/>
            <person name="Foster-Nyarko E."/>
            <person name="Jarju S."/>
            <person name="Secka A."/>
            <person name="Antonio M."/>
            <person name="Oren A."/>
            <person name="Chaudhuri R.R."/>
            <person name="La Ragione R."/>
            <person name="Hildebrand F."/>
            <person name="Pallen M.J."/>
        </authorList>
    </citation>
    <scope>NUCLEOTIDE SEQUENCE</scope>
    <source>
        <strain evidence="10">CHK191-8634</strain>
    </source>
</reference>
<evidence type="ECO:0000256" key="5">
    <source>
        <dbReference type="ARBA" id="ARBA00023069"/>
    </source>
</evidence>
<organism evidence="10 11">
    <name type="scientific">Candidatus Ventrousia excrementavium</name>
    <dbReference type="NCBI Taxonomy" id="2840961"/>
    <lineage>
        <taxon>Bacteria</taxon>
        <taxon>Bacillati</taxon>
        <taxon>Bacillota</taxon>
        <taxon>Clostridia</taxon>
        <taxon>Eubacteriales</taxon>
        <taxon>Clostridiaceae</taxon>
        <taxon>Clostridiaceae incertae sedis</taxon>
        <taxon>Candidatus Ventrousia</taxon>
    </lineage>
</organism>
<comment type="subcellular location">
    <subcellularLocation>
        <location evidence="1">Cell projection</location>
        <location evidence="1">Cilium</location>
    </subcellularLocation>
    <subcellularLocation>
        <location evidence="2">Cytoplasm</location>
    </subcellularLocation>
</comment>
<evidence type="ECO:0000313" key="11">
    <source>
        <dbReference type="Proteomes" id="UP000824073"/>
    </source>
</evidence>
<sequence length="776" mass="83797">MKRRIFAILLSLCLLVGLLPTAVFAEDGDPASTSSGEEGETGTPDSSGETEETTEPTETNEPTEPEPEPECIVAVVGGNQIDLGSCRGTFTGGDLPDLAEFIAVVNKGELPVRLTGWEHNNTGFFANVQPMWEWSIDPDQEVGAVLLKGWGDAAGYGQNSDRITLNFVNVLENGEDGQNVCSVECTFSIYVENGNPLANPDPEETETPVSDGSRPGAGDLSISSSSIDFGNVVKDIENTEAGGPERTITLTNTSGRTLYIDRSWLLLDRSGHLGWESNYQPPHVGWDFFPLEAGESFDITFQIQDTDSDSYPETIRRTFDIKAAFGYRHSESSLGGGDWLDESDTTVFPITVEYTLVEPGEELSLSAQSVDFGTVAAGVEPESKTVTITNNGDSVVYLNYGGIKESTSNFYVNLSLSSIEPLAPGESCTLTVDFNVGIKGPGTYENTFVLTTDQGAEFNIPLRAVIGQTTDITITPNSMDFGSQPEGYSEVPGQKVTVTNNNEAPIFVTPARSDSFIVYADNPYANLSSAYGMSYLDPGESTTFTVTPHLWLKNGTYTDTLTFKIRMFNVQEGENDIPAEDTVQARFVVGDGSGTGLPFTDVKSGDWFCDSVRYVYENELMSGTGTTTFGPNEKTTRGMIVTILYRLENEPSVSADSAFSDVEAGQYYANAVAWANQNGIVTGYDDGRFGPNDTITREQMAAILYRYADYKEQDVSAAADLSAFTDAGSVSDYAVQAFEWAVSEGLITGSTDTTLSPAGSALRCEVATILMRFLQQ</sequence>
<evidence type="ECO:0000313" key="10">
    <source>
        <dbReference type="EMBL" id="HIU43926.1"/>
    </source>
</evidence>
<dbReference type="Pfam" id="PF00395">
    <property type="entry name" value="SLH"/>
    <property type="match status" value="3"/>
</dbReference>
<keyword evidence="4" id="KW-0677">Repeat</keyword>
<dbReference type="NCBIfam" id="NF012200">
    <property type="entry name" value="choice_anch_D"/>
    <property type="match status" value="1"/>
</dbReference>
<feature type="chain" id="PRO_5039657683" evidence="8">
    <location>
        <begin position="26"/>
        <end position="776"/>
    </location>
</feature>
<protein>
    <submittedName>
        <fullName evidence="10">S-layer homology domain-containing protein</fullName>
    </submittedName>
</protein>
<evidence type="ECO:0000256" key="2">
    <source>
        <dbReference type="ARBA" id="ARBA00004496"/>
    </source>
</evidence>
<keyword evidence="5" id="KW-0969">Cilium</keyword>
<gene>
    <name evidence="10" type="ORF">IAB67_06485</name>
</gene>
<keyword evidence="8" id="KW-0732">Signal</keyword>